<gene>
    <name evidence="2" type="ORF">Pyn_17284</name>
</gene>
<evidence type="ECO:0000256" key="1">
    <source>
        <dbReference type="SAM" id="MobiDB-lite"/>
    </source>
</evidence>
<reference evidence="2 3" key="1">
    <citation type="submission" date="2018-02" db="EMBL/GenBank/DDBJ databases">
        <title>Draft genome of wild Prunus yedoensis var. nudiflora.</title>
        <authorList>
            <person name="Baek S."/>
            <person name="Kim J.-H."/>
            <person name="Choi K."/>
            <person name="Kim G.-B."/>
            <person name="Cho A."/>
            <person name="Jang H."/>
            <person name="Shin C.-H."/>
            <person name="Yu H.-J."/>
            <person name="Mun J.-H."/>
        </authorList>
    </citation>
    <scope>NUCLEOTIDE SEQUENCE [LARGE SCALE GENOMIC DNA]</scope>
    <source>
        <strain evidence="3">cv. Jeju island</strain>
        <tissue evidence="2">Leaf</tissue>
    </source>
</reference>
<evidence type="ECO:0000313" key="2">
    <source>
        <dbReference type="EMBL" id="PQM34755.1"/>
    </source>
</evidence>
<sequence>MALNEDSEEEGAALNEDIRHVTEDIGPLNNDENGAFTKGSGPLNNDKEGRPFTEDHGPACIAED</sequence>
<comment type="caution">
    <text evidence="2">The sequence shown here is derived from an EMBL/GenBank/DDBJ whole genome shotgun (WGS) entry which is preliminary data.</text>
</comment>
<dbReference type="EMBL" id="PJQY01003760">
    <property type="protein sequence ID" value="PQM34755.1"/>
    <property type="molecule type" value="Genomic_DNA"/>
</dbReference>
<keyword evidence="3" id="KW-1185">Reference proteome</keyword>
<feature type="region of interest" description="Disordered" evidence="1">
    <location>
        <begin position="1"/>
        <end position="64"/>
    </location>
</feature>
<proteinExistence type="predicted"/>
<dbReference type="AlphaFoldDB" id="A0A314UBB0"/>
<organism evidence="2 3">
    <name type="scientific">Prunus yedoensis var. nudiflora</name>
    <dbReference type="NCBI Taxonomy" id="2094558"/>
    <lineage>
        <taxon>Eukaryota</taxon>
        <taxon>Viridiplantae</taxon>
        <taxon>Streptophyta</taxon>
        <taxon>Embryophyta</taxon>
        <taxon>Tracheophyta</taxon>
        <taxon>Spermatophyta</taxon>
        <taxon>Magnoliopsida</taxon>
        <taxon>eudicotyledons</taxon>
        <taxon>Gunneridae</taxon>
        <taxon>Pentapetalae</taxon>
        <taxon>rosids</taxon>
        <taxon>fabids</taxon>
        <taxon>Rosales</taxon>
        <taxon>Rosaceae</taxon>
        <taxon>Amygdaloideae</taxon>
        <taxon>Amygdaleae</taxon>
        <taxon>Prunus</taxon>
    </lineage>
</organism>
<protein>
    <submittedName>
        <fullName evidence="2">Uncharacterized protein</fullName>
    </submittedName>
</protein>
<accession>A0A314UBB0</accession>
<feature type="compositionally biased region" description="Basic and acidic residues" evidence="1">
    <location>
        <begin position="45"/>
        <end position="57"/>
    </location>
</feature>
<feature type="compositionally biased region" description="Acidic residues" evidence="1">
    <location>
        <begin position="1"/>
        <end position="11"/>
    </location>
</feature>
<name>A0A314UBB0_PRUYE</name>
<evidence type="ECO:0000313" key="3">
    <source>
        <dbReference type="Proteomes" id="UP000250321"/>
    </source>
</evidence>
<dbReference type="Proteomes" id="UP000250321">
    <property type="component" value="Unassembled WGS sequence"/>
</dbReference>